<reference evidence="2" key="1">
    <citation type="submission" date="2022-10" db="EMBL/GenBank/DDBJ databases">
        <title>The complete genomes of actinobacterial strains from the NBC collection.</title>
        <authorList>
            <person name="Joergensen T.S."/>
            <person name="Alvarez Arevalo M."/>
            <person name="Sterndorff E.B."/>
            <person name="Faurdal D."/>
            <person name="Vuksanovic O."/>
            <person name="Mourched A.-S."/>
            <person name="Charusanti P."/>
            <person name="Shaw S."/>
            <person name="Blin K."/>
            <person name="Weber T."/>
        </authorList>
    </citation>
    <scope>NUCLEOTIDE SEQUENCE</scope>
    <source>
        <strain evidence="2">NBC_00049</strain>
    </source>
</reference>
<dbReference type="InterPro" id="IPR011051">
    <property type="entry name" value="RmlC_Cupin_sf"/>
</dbReference>
<evidence type="ECO:0000259" key="1">
    <source>
        <dbReference type="Pfam" id="PF07883"/>
    </source>
</evidence>
<dbReference type="SUPFAM" id="SSF51182">
    <property type="entry name" value="RmlC-like cupins"/>
    <property type="match status" value="1"/>
</dbReference>
<dbReference type="InterPro" id="IPR013096">
    <property type="entry name" value="Cupin_2"/>
</dbReference>
<dbReference type="Gene3D" id="2.60.120.10">
    <property type="entry name" value="Jelly Rolls"/>
    <property type="match status" value="1"/>
</dbReference>
<feature type="domain" description="Cupin type-2" evidence="1">
    <location>
        <begin position="50"/>
        <end position="115"/>
    </location>
</feature>
<sequence>MSAGTAAATTVKVVQPGEGRHGELVPGVGVIFKIDGADSGGALAVVEHPFEVGGFVPPHIHHREDEFSIVLEGEIGFRSEDKEIVLGPGGYIVKPRGEVHAMWNAGLTPARMIEIISPAGFEELFRTVVGLTERGEAEMSKIVELANRYEVPMAEPEWFADVIERYQLSMPTPY</sequence>
<dbReference type="PANTHER" id="PTHR36440:SF1">
    <property type="entry name" value="PUTATIVE (AFU_ORTHOLOGUE AFUA_8G07350)-RELATED"/>
    <property type="match status" value="1"/>
</dbReference>
<dbReference type="AlphaFoldDB" id="A0AAU2K2S6"/>
<evidence type="ECO:0000313" key="2">
    <source>
        <dbReference type="EMBL" id="WTU78046.1"/>
    </source>
</evidence>
<dbReference type="EMBL" id="CP108264">
    <property type="protein sequence ID" value="WTU78046.1"/>
    <property type="molecule type" value="Genomic_DNA"/>
</dbReference>
<organism evidence="2">
    <name type="scientific">Streptomyces sp. NBC_00049</name>
    <dbReference type="NCBI Taxonomy" id="2903617"/>
    <lineage>
        <taxon>Bacteria</taxon>
        <taxon>Bacillati</taxon>
        <taxon>Actinomycetota</taxon>
        <taxon>Actinomycetes</taxon>
        <taxon>Kitasatosporales</taxon>
        <taxon>Streptomycetaceae</taxon>
        <taxon>Streptomyces</taxon>
    </lineage>
</organism>
<name>A0AAU2K2S6_9ACTN</name>
<gene>
    <name evidence="2" type="ORF">OG327_34745</name>
</gene>
<protein>
    <submittedName>
        <fullName evidence="2">Cupin domain-containing protein</fullName>
    </submittedName>
</protein>
<dbReference type="InterPro" id="IPR014710">
    <property type="entry name" value="RmlC-like_jellyroll"/>
</dbReference>
<accession>A0AAU2K2S6</accession>
<dbReference type="PANTHER" id="PTHR36440">
    <property type="entry name" value="PUTATIVE (AFU_ORTHOLOGUE AFUA_8G07350)-RELATED"/>
    <property type="match status" value="1"/>
</dbReference>
<dbReference type="InterPro" id="IPR053146">
    <property type="entry name" value="QDO-like"/>
</dbReference>
<dbReference type="Pfam" id="PF07883">
    <property type="entry name" value="Cupin_2"/>
    <property type="match status" value="1"/>
</dbReference>
<proteinExistence type="predicted"/>